<dbReference type="InterPro" id="IPR013525">
    <property type="entry name" value="ABC2_TM"/>
</dbReference>
<feature type="transmembrane region" description="Helical" evidence="8">
    <location>
        <begin position="46"/>
        <end position="64"/>
    </location>
</feature>
<keyword evidence="11" id="KW-1185">Reference proteome</keyword>
<dbReference type="InterPro" id="IPR051449">
    <property type="entry name" value="ABC-2_transporter_component"/>
</dbReference>
<feature type="transmembrane region" description="Helical" evidence="8">
    <location>
        <begin position="198"/>
        <end position="222"/>
    </location>
</feature>
<comment type="similarity">
    <text evidence="2">Belongs to the ABC-2 integral membrane protein family.</text>
</comment>
<dbReference type="Pfam" id="PF12698">
    <property type="entry name" value="ABC2_membrane_3"/>
    <property type="match status" value="1"/>
</dbReference>
<dbReference type="PROSITE" id="PS51012">
    <property type="entry name" value="ABC_TM2"/>
    <property type="match status" value="1"/>
</dbReference>
<dbReference type="EMBL" id="NEVQ01000001">
    <property type="protein sequence ID" value="OZI67755.1"/>
    <property type="molecule type" value="Genomic_DNA"/>
</dbReference>
<evidence type="ECO:0000256" key="7">
    <source>
        <dbReference type="ARBA" id="ARBA00023136"/>
    </source>
</evidence>
<dbReference type="PANTHER" id="PTHR30294:SF29">
    <property type="entry name" value="MULTIDRUG ABC TRANSPORTER PERMEASE YBHS-RELATED"/>
    <property type="match status" value="1"/>
</dbReference>
<proteinExistence type="inferred from homology"/>
<evidence type="ECO:0000313" key="11">
    <source>
        <dbReference type="Proteomes" id="UP000216885"/>
    </source>
</evidence>
<dbReference type="Proteomes" id="UP000216885">
    <property type="component" value="Unassembled WGS sequence"/>
</dbReference>
<keyword evidence="7 8" id="KW-0472">Membrane</keyword>
<dbReference type="Gene3D" id="3.40.1710.10">
    <property type="entry name" value="abc type-2 transporter like domain"/>
    <property type="match status" value="1"/>
</dbReference>
<organism evidence="10 11">
    <name type="scientific">Bordetella genomosp. 4</name>
    <dbReference type="NCBI Taxonomy" id="463044"/>
    <lineage>
        <taxon>Bacteria</taxon>
        <taxon>Pseudomonadati</taxon>
        <taxon>Pseudomonadota</taxon>
        <taxon>Betaproteobacteria</taxon>
        <taxon>Burkholderiales</taxon>
        <taxon>Alcaligenaceae</taxon>
        <taxon>Bordetella</taxon>
    </lineage>
</organism>
<evidence type="ECO:0000256" key="5">
    <source>
        <dbReference type="ARBA" id="ARBA00022692"/>
    </source>
</evidence>
<keyword evidence="3" id="KW-0813">Transport</keyword>
<evidence type="ECO:0000313" key="10">
    <source>
        <dbReference type="EMBL" id="OZI67755.1"/>
    </source>
</evidence>
<evidence type="ECO:0000256" key="6">
    <source>
        <dbReference type="ARBA" id="ARBA00022989"/>
    </source>
</evidence>
<feature type="transmembrane region" description="Helical" evidence="8">
    <location>
        <begin position="277"/>
        <end position="303"/>
    </location>
</feature>
<keyword evidence="6 8" id="KW-1133">Transmembrane helix</keyword>
<feature type="domain" description="ABC transmembrane type-2" evidence="9">
    <location>
        <begin position="150"/>
        <end position="392"/>
    </location>
</feature>
<evidence type="ECO:0000256" key="2">
    <source>
        <dbReference type="ARBA" id="ARBA00007783"/>
    </source>
</evidence>
<protein>
    <recommendedName>
        <fullName evidence="9">ABC transmembrane type-2 domain-containing protein</fullName>
    </recommendedName>
</protein>
<reference evidence="10 11" key="1">
    <citation type="submission" date="2017-05" db="EMBL/GenBank/DDBJ databases">
        <title>Complete and WGS of Bordetella genogroups.</title>
        <authorList>
            <person name="Spilker T."/>
            <person name="LiPuma J."/>
        </authorList>
    </citation>
    <scope>NUCLEOTIDE SEQUENCE [LARGE SCALE GENOMIC DNA]</scope>
    <source>
        <strain evidence="10 11">AU9919</strain>
    </source>
</reference>
<gene>
    <name evidence="10" type="ORF">CAL20_01565</name>
</gene>
<feature type="transmembrane region" description="Helical" evidence="8">
    <location>
        <begin position="309"/>
        <end position="329"/>
    </location>
</feature>
<feature type="transmembrane region" description="Helical" evidence="8">
    <location>
        <begin position="248"/>
        <end position="270"/>
    </location>
</feature>
<dbReference type="GO" id="GO:0005886">
    <property type="term" value="C:plasma membrane"/>
    <property type="evidence" value="ECO:0007669"/>
    <property type="project" value="UniProtKB-SubCell"/>
</dbReference>
<keyword evidence="5 8" id="KW-0812">Transmembrane</keyword>
<comment type="caution">
    <text evidence="10">The sequence shown here is derived from an EMBL/GenBank/DDBJ whole genome shotgun (WGS) entry which is preliminary data.</text>
</comment>
<sequence length="394" mass="43293">MIVREPASRASASKRSASSYASGFYRRFLALLRKEVRQVLRDKSNLAVGLLLPVALILLFGYGLSFDVKHAPLAVVMEDQSPTAREAVDGLRGSDYLASVFVSDMSEAQRMMRSGSVDGILRVPMDFSRRLNHGDARLQLILNGVDSSSASTIEGYVNGAIGLWAQRQADRSGNKPPASGSVEVVQRMWFNEAAESRWYLVPGLIVLVLTLVGAFLTSLLIAREWERGTLESLFVTPVRPLEIVLSKIAPYLVIGAIDLLMCLLASHFLFHVPVRGSLAIIVMVSMLYLVVSLLLGLFISAVVRNQFQASQVALLASFMPALMLSGFVFDLRNTPVFIQVISQVLPATHFMALIKTLFLAGNHWPTIMWSVGILTLYAVVLTVATRAQLRKTLE</sequence>
<comment type="subcellular location">
    <subcellularLocation>
        <location evidence="1">Cell membrane</location>
        <topology evidence="1">Multi-pass membrane protein</topology>
    </subcellularLocation>
</comment>
<evidence type="ECO:0000256" key="3">
    <source>
        <dbReference type="ARBA" id="ARBA00022448"/>
    </source>
</evidence>
<accession>A0A261V1F0</accession>
<dbReference type="PANTHER" id="PTHR30294">
    <property type="entry name" value="MEMBRANE COMPONENT OF ABC TRANSPORTER YHHJ-RELATED"/>
    <property type="match status" value="1"/>
</dbReference>
<evidence type="ECO:0000259" key="9">
    <source>
        <dbReference type="PROSITE" id="PS51012"/>
    </source>
</evidence>
<feature type="transmembrane region" description="Helical" evidence="8">
    <location>
        <begin position="366"/>
        <end position="384"/>
    </location>
</feature>
<dbReference type="GO" id="GO:0140359">
    <property type="term" value="F:ABC-type transporter activity"/>
    <property type="evidence" value="ECO:0007669"/>
    <property type="project" value="InterPro"/>
</dbReference>
<dbReference type="RefSeq" id="WP_094837002.1">
    <property type="nucleotide sequence ID" value="NZ_NEVQ01000001.1"/>
</dbReference>
<dbReference type="AlphaFoldDB" id="A0A261V1F0"/>
<evidence type="ECO:0000256" key="4">
    <source>
        <dbReference type="ARBA" id="ARBA00022475"/>
    </source>
</evidence>
<keyword evidence="4" id="KW-1003">Cell membrane</keyword>
<dbReference type="InterPro" id="IPR047817">
    <property type="entry name" value="ABC2_TM_bact-type"/>
</dbReference>
<evidence type="ECO:0000256" key="1">
    <source>
        <dbReference type="ARBA" id="ARBA00004651"/>
    </source>
</evidence>
<evidence type="ECO:0000256" key="8">
    <source>
        <dbReference type="SAM" id="Phobius"/>
    </source>
</evidence>
<name>A0A261V1F0_9BORD</name>